<dbReference type="InterPro" id="IPR003343">
    <property type="entry name" value="Big_2"/>
</dbReference>
<accession>A0ABS7CM14</accession>
<evidence type="ECO:0000259" key="1">
    <source>
        <dbReference type="SMART" id="SM00635"/>
    </source>
</evidence>
<comment type="caution">
    <text evidence="2">The sequence shown here is derived from an EMBL/GenBank/DDBJ whole genome shotgun (WGS) entry which is preliminary data.</text>
</comment>
<gene>
    <name evidence="2" type="ORF">K0U00_48675</name>
</gene>
<dbReference type="Pfam" id="PF02368">
    <property type="entry name" value="Big_2"/>
    <property type="match status" value="1"/>
</dbReference>
<dbReference type="SUPFAM" id="SSF49373">
    <property type="entry name" value="Invasin/intimin cell-adhesion fragments"/>
    <property type="match status" value="1"/>
</dbReference>
<sequence>SWHPKLTITYVIPALSVELSSASLTMLAGEQQTLAAHVLPETAFNRNVIWSSDNEAVARVASDGTVTAISKGIAHITVTTADGGHTATADITVESSVNSANLGGLSFSQGELTESFQPSVLRYAAAVPDKVNEITIT</sequence>
<organism evidence="2 3">
    <name type="scientific">Paenibacillus sepulcri</name>
    <dbReference type="NCBI Taxonomy" id="359917"/>
    <lineage>
        <taxon>Bacteria</taxon>
        <taxon>Bacillati</taxon>
        <taxon>Bacillota</taxon>
        <taxon>Bacilli</taxon>
        <taxon>Bacillales</taxon>
        <taxon>Paenibacillaceae</taxon>
        <taxon>Paenibacillus</taxon>
    </lineage>
</organism>
<feature type="domain" description="BIG2" evidence="1">
    <location>
        <begin position="13"/>
        <end position="90"/>
    </location>
</feature>
<protein>
    <submittedName>
        <fullName evidence="2">Ig-like domain-containing protein</fullName>
    </submittedName>
</protein>
<evidence type="ECO:0000313" key="2">
    <source>
        <dbReference type="EMBL" id="MBW7461954.1"/>
    </source>
</evidence>
<feature type="non-terminal residue" evidence="2">
    <location>
        <position position="1"/>
    </location>
</feature>
<reference evidence="2 3" key="1">
    <citation type="submission" date="2021-07" db="EMBL/GenBank/DDBJ databases">
        <title>Paenibacillus radiodurans sp. nov., isolated from the southeastern edge of Tengger Desert.</title>
        <authorList>
            <person name="Zhang G."/>
        </authorList>
    </citation>
    <scope>NUCLEOTIDE SEQUENCE [LARGE SCALE GENOMIC DNA]</scope>
    <source>
        <strain evidence="2 3">CCM 7311</strain>
    </source>
</reference>
<dbReference type="SMART" id="SM00635">
    <property type="entry name" value="BID_2"/>
    <property type="match status" value="1"/>
</dbReference>
<name>A0ABS7CM14_9BACL</name>
<dbReference type="Proteomes" id="UP001519887">
    <property type="component" value="Unassembled WGS sequence"/>
</dbReference>
<dbReference type="Gene3D" id="2.60.40.1080">
    <property type="match status" value="1"/>
</dbReference>
<evidence type="ECO:0000313" key="3">
    <source>
        <dbReference type="Proteomes" id="UP001519887"/>
    </source>
</evidence>
<proteinExistence type="predicted"/>
<dbReference type="InterPro" id="IPR008964">
    <property type="entry name" value="Invasin/intimin_cell_adhesion"/>
</dbReference>
<keyword evidence="3" id="KW-1185">Reference proteome</keyword>
<dbReference type="EMBL" id="JAHZIK010003437">
    <property type="protein sequence ID" value="MBW7461954.1"/>
    <property type="molecule type" value="Genomic_DNA"/>
</dbReference>
<feature type="non-terminal residue" evidence="2">
    <location>
        <position position="137"/>
    </location>
</feature>